<evidence type="ECO:0000259" key="6">
    <source>
        <dbReference type="Pfam" id="PF13873"/>
    </source>
</evidence>
<evidence type="ECO:0000313" key="7">
    <source>
        <dbReference type="EMBL" id="KAK5648143.1"/>
    </source>
</evidence>
<gene>
    <name evidence="7" type="ORF">RI129_003035</name>
</gene>
<comment type="subunit">
    <text evidence="1">Self-associates forming complexes of several hundred monomers.</text>
</comment>
<evidence type="ECO:0000256" key="5">
    <source>
        <dbReference type="ARBA" id="ARBA00025466"/>
    </source>
</evidence>
<dbReference type="AlphaFoldDB" id="A0AAN7ZUI7"/>
<organism evidence="7 8">
    <name type="scientific">Pyrocoelia pectoralis</name>
    <dbReference type="NCBI Taxonomy" id="417401"/>
    <lineage>
        <taxon>Eukaryota</taxon>
        <taxon>Metazoa</taxon>
        <taxon>Ecdysozoa</taxon>
        <taxon>Arthropoda</taxon>
        <taxon>Hexapoda</taxon>
        <taxon>Insecta</taxon>
        <taxon>Pterygota</taxon>
        <taxon>Neoptera</taxon>
        <taxon>Endopterygota</taxon>
        <taxon>Coleoptera</taxon>
        <taxon>Polyphaga</taxon>
        <taxon>Elateriformia</taxon>
        <taxon>Elateroidea</taxon>
        <taxon>Lampyridae</taxon>
        <taxon>Lampyrinae</taxon>
        <taxon>Pyrocoelia</taxon>
    </lineage>
</organism>
<dbReference type="Pfam" id="PF13873">
    <property type="entry name" value="Myb_DNA-bind_5"/>
    <property type="match status" value="1"/>
</dbReference>
<evidence type="ECO:0000256" key="2">
    <source>
        <dbReference type="ARBA" id="ARBA00016807"/>
    </source>
</evidence>
<name>A0AAN7ZUI7_9COLE</name>
<keyword evidence="3" id="KW-0805">Transcription regulation</keyword>
<evidence type="ECO:0000256" key="4">
    <source>
        <dbReference type="ARBA" id="ARBA00023163"/>
    </source>
</evidence>
<evidence type="ECO:0000256" key="1">
    <source>
        <dbReference type="ARBA" id="ARBA00011764"/>
    </source>
</evidence>
<dbReference type="Proteomes" id="UP001329430">
    <property type="component" value="Chromosome 2"/>
</dbReference>
<keyword evidence="4" id="KW-0804">Transcription</keyword>
<feature type="domain" description="Myb/SANT-like DNA-binding" evidence="6">
    <location>
        <begin position="16"/>
        <end position="65"/>
    </location>
</feature>
<keyword evidence="8" id="KW-1185">Reference proteome</keyword>
<dbReference type="EMBL" id="JAVRBK010000002">
    <property type="protein sequence ID" value="KAK5648143.1"/>
    <property type="molecule type" value="Genomic_DNA"/>
</dbReference>
<evidence type="ECO:0000256" key="3">
    <source>
        <dbReference type="ARBA" id="ARBA00023015"/>
    </source>
</evidence>
<comment type="function">
    <text evidence="5">Involved in transvection phenomena (= synapsis-dependent gene expression), where the synaptic pairing of chromosomes carrying genes with which zeste interacts influences the expression of these genes. Zeste binds to DNA and stimulates transcription from a nearby promoter.</text>
</comment>
<evidence type="ECO:0000313" key="8">
    <source>
        <dbReference type="Proteomes" id="UP001329430"/>
    </source>
</evidence>
<accession>A0AAN7ZUI7</accession>
<protein>
    <recommendedName>
        <fullName evidence="2">Regulatory protein zeste</fullName>
    </recommendedName>
</protein>
<dbReference type="InterPro" id="IPR028002">
    <property type="entry name" value="Myb_DNA-bind_5"/>
</dbReference>
<reference evidence="7 8" key="1">
    <citation type="journal article" date="2024" name="Insects">
        <title>An Improved Chromosome-Level Genome Assembly of the Firefly Pyrocoelia pectoralis.</title>
        <authorList>
            <person name="Fu X."/>
            <person name="Meyer-Rochow V.B."/>
            <person name="Ballantyne L."/>
            <person name="Zhu X."/>
        </authorList>
    </citation>
    <scope>NUCLEOTIDE SEQUENCE [LARGE SCALE GENOMIC DNA]</scope>
    <source>
        <strain evidence="7">XCY_ONT2</strain>
    </source>
</reference>
<comment type="caution">
    <text evidence="7">The sequence shown here is derived from an EMBL/GenBank/DDBJ whole genome shotgun (WGS) entry which is preliminary data.</text>
</comment>
<proteinExistence type="predicted"/>
<sequence>MKDIHWETIAEFMQNRLMQNRPDFATGKIHNPTGRETYKRLWKELTLKLNSAGLGERTIEKWQKNLYITDNVVHNELFQTWTDFKCNLKKKASEI</sequence>